<sequence length="234" mass="25410">MTQADLQRQVAERRAHSRSASIPRPQQQQQQQPSAQHNPNSMNMNGAMTGGDSLDDIIMQKQSRVTTATDDSNLTSFQFGTPTPASENPMLRRQSTGELDLGIVYGNMGAEMNMQMPQMGYSDSVQPSPMSMDASVGYPGFTGDMVPGMMSYVPLGMEGMSQDSSMGMYAGNNYSPSMYGNDHMDSMDSDFMMGSHDGMRTMSGNMNDENDEARSGLSVMVQSPANDLGMSQNV</sequence>
<feature type="region of interest" description="Disordered" evidence="1">
    <location>
        <begin position="1"/>
        <end position="53"/>
    </location>
</feature>
<evidence type="ECO:0000313" key="3">
    <source>
        <dbReference type="Proteomes" id="UP000322873"/>
    </source>
</evidence>
<name>A0A5M9JDF4_MONFR</name>
<gene>
    <name evidence="2" type="ORF">EYC84_009188</name>
</gene>
<feature type="compositionally biased region" description="Polar residues" evidence="1">
    <location>
        <begin position="37"/>
        <end position="46"/>
    </location>
</feature>
<dbReference type="AlphaFoldDB" id="A0A5M9JDF4"/>
<comment type="caution">
    <text evidence="2">The sequence shown here is derived from an EMBL/GenBank/DDBJ whole genome shotgun (WGS) entry which is preliminary data.</text>
</comment>
<dbReference type="VEuPathDB" id="FungiDB:MFRU_072g00010"/>
<reference evidence="2 3" key="1">
    <citation type="submission" date="2019-06" db="EMBL/GenBank/DDBJ databases">
        <title>Genome Sequence of the Brown Rot Fungal Pathogen Monilinia fructicola.</title>
        <authorList>
            <person name="De Miccolis Angelini R.M."/>
            <person name="Landi L."/>
            <person name="Abate D."/>
            <person name="Pollastro S."/>
            <person name="Romanazzi G."/>
            <person name="Faretra F."/>
        </authorList>
    </citation>
    <scope>NUCLEOTIDE SEQUENCE [LARGE SCALE GENOMIC DNA]</scope>
    <source>
        <strain evidence="2 3">Mfrc123</strain>
    </source>
</reference>
<evidence type="ECO:0000313" key="2">
    <source>
        <dbReference type="EMBL" id="KAA8566650.1"/>
    </source>
</evidence>
<dbReference type="EMBL" id="VICG01000012">
    <property type="protein sequence ID" value="KAA8566650.1"/>
    <property type="molecule type" value="Genomic_DNA"/>
</dbReference>
<feature type="compositionally biased region" description="Polar residues" evidence="1">
    <location>
        <begin position="65"/>
        <end position="86"/>
    </location>
</feature>
<keyword evidence="3" id="KW-1185">Reference proteome</keyword>
<evidence type="ECO:0000256" key="1">
    <source>
        <dbReference type="SAM" id="MobiDB-lite"/>
    </source>
</evidence>
<proteinExistence type="predicted"/>
<feature type="region of interest" description="Disordered" evidence="1">
    <location>
        <begin position="65"/>
        <end position="90"/>
    </location>
</feature>
<organism evidence="2 3">
    <name type="scientific">Monilinia fructicola</name>
    <name type="common">Brown rot fungus</name>
    <name type="synonym">Ciboria fructicola</name>
    <dbReference type="NCBI Taxonomy" id="38448"/>
    <lineage>
        <taxon>Eukaryota</taxon>
        <taxon>Fungi</taxon>
        <taxon>Dikarya</taxon>
        <taxon>Ascomycota</taxon>
        <taxon>Pezizomycotina</taxon>
        <taxon>Leotiomycetes</taxon>
        <taxon>Helotiales</taxon>
        <taxon>Sclerotiniaceae</taxon>
        <taxon>Monilinia</taxon>
    </lineage>
</organism>
<feature type="compositionally biased region" description="Low complexity" evidence="1">
    <location>
        <begin position="18"/>
        <end position="36"/>
    </location>
</feature>
<accession>A0A5M9JDF4</accession>
<dbReference type="Proteomes" id="UP000322873">
    <property type="component" value="Unassembled WGS sequence"/>
</dbReference>
<protein>
    <submittedName>
        <fullName evidence="2">Uncharacterized protein</fullName>
    </submittedName>
</protein>